<proteinExistence type="predicted"/>
<reference evidence="1" key="1">
    <citation type="journal article" date="2019" name="MBio">
        <title>Virus Genomes from Deep Sea Sediments Expand the Ocean Megavirome and Support Independent Origins of Viral Gigantism.</title>
        <authorList>
            <person name="Backstrom D."/>
            <person name="Yutin N."/>
            <person name="Jorgensen S.L."/>
            <person name="Dharamshi J."/>
            <person name="Homa F."/>
            <person name="Zaremba-Niedwiedzka K."/>
            <person name="Spang A."/>
            <person name="Wolf Y.I."/>
            <person name="Koonin E.V."/>
            <person name="Ettema T.J."/>
        </authorList>
    </citation>
    <scope>NUCLEOTIDE SEQUENCE</scope>
</reference>
<protein>
    <submittedName>
        <fullName evidence="1">Uncharacterized protein</fullName>
    </submittedName>
</protein>
<evidence type="ECO:0000313" key="1">
    <source>
        <dbReference type="EMBL" id="QBK85886.1"/>
    </source>
</evidence>
<accession>A0A481YTQ6</accession>
<dbReference type="Gene3D" id="3.40.960.10">
    <property type="entry name" value="VSR Endonuclease"/>
    <property type="match status" value="1"/>
</dbReference>
<organism evidence="1">
    <name type="scientific">Marseillevirus LCMAC101</name>
    <dbReference type="NCBI Taxonomy" id="2506602"/>
    <lineage>
        <taxon>Viruses</taxon>
        <taxon>Varidnaviria</taxon>
        <taxon>Bamfordvirae</taxon>
        <taxon>Nucleocytoviricota</taxon>
        <taxon>Megaviricetes</taxon>
        <taxon>Pimascovirales</taxon>
        <taxon>Pimascovirales incertae sedis</taxon>
        <taxon>Marseilleviridae</taxon>
    </lineage>
</organism>
<sequence>MGKLSLEDAQIWAQAKGGECLSGEYIDSRTRMRWKCRNSHEWETTFSKVKNDGSWCPRCQFDKKMCNLEEAQRLATERGGECLSEKYVDVKSKLRWKCGEGHEWETSLDVVKHNNSWCRKCYDINRRCGLDEAQDAAKKRGGICLSDQYINCREKMEWECSKGHTWFAQYDGIKRGKWCPICGRAKKGHPILTIEVAQEEAKKRGGECLSDTYVNSRTKLIWRCSKGHEWNGLLENIRLQNTWCRKCDVINRSNSIEDAQRLAKKRGGKCLSTEYVNAEKHLKWKCKEGHVWETAYACVRDGKWCPECGSKKLSLQDAIREAKKRDGKCLETEYINGRIPMRWCCKEGHEWKAILESVRLAKSWCPYCPHKSETACRKIFEKLFEDKFPKSRPEFLRRNNGHKLELDGYNEELEIAFEYQGLQHYEYPHPFHKTEKDFKRQQKRDRHKYRLCRENDIALVLVPYQFTHKDPQKMEDFIVDQLVVQGVVGEIVTEWEVVFHSENE</sequence>
<gene>
    <name evidence="1" type="ORF">LCMAC101_04810</name>
</gene>
<dbReference type="EMBL" id="MK500328">
    <property type="protein sequence ID" value="QBK85886.1"/>
    <property type="molecule type" value="Genomic_DNA"/>
</dbReference>
<name>A0A481YTQ6_9VIRU</name>